<dbReference type="SMART" id="SM01007">
    <property type="entry name" value="Aldolase_II"/>
    <property type="match status" value="1"/>
</dbReference>
<reference evidence="4 5" key="1">
    <citation type="submission" date="2019-03" db="EMBL/GenBank/DDBJ databases">
        <title>Complete genome sequence of Paenisporosarcina antarctica CGMCC 1.6503T.</title>
        <authorList>
            <person name="Rong J.-C."/>
            <person name="Chi N.-Y."/>
            <person name="Zhang Q.-F."/>
        </authorList>
    </citation>
    <scope>NUCLEOTIDE SEQUENCE [LARGE SCALE GENOMIC DNA]</scope>
    <source>
        <strain evidence="4 5">CGMCC 1.6503</strain>
    </source>
</reference>
<dbReference type="Pfam" id="PF00596">
    <property type="entry name" value="Aldolase_II"/>
    <property type="match status" value="1"/>
</dbReference>
<protein>
    <submittedName>
        <fullName evidence="4">L-fuculose-phosphate aldolase</fullName>
        <ecNumber evidence="4">4.1.2.17</ecNumber>
    </submittedName>
</protein>
<dbReference type="EMBL" id="CP038015">
    <property type="protein sequence ID" value="QBP42032.1"/>
    <property type="molecule type" value="Genomic_DNA"/>
</dbReference>
<evidence type="ECO:0000313" key="5">
    <source>
        <dbReference type="Proteomes" id="UP000294292"/>
    </source>
</evidence>
<dbReference type="EC" id="4.1.2.17" evidence="4"/>
<keyword evidence="5" id="KW-1185">Reference proteome</keyword>
<dbReference type="PANTHER" id="PTHR22789:SF0">
    <property type="entry name" value="3-OXO-TETRONATE 4-PHOSPHATE DECARBOXYLASE-RELATED"/>
    <property type="match status" value="1"/>
</dbReference>
<gene>
    <name evidence="4" type="ORF">E2636_13130</name>
</gene>
<dbReference type="KEGG" id="panc:E2636_13130"/>
<keyword evidence="2 4" id="KW-0456">Lyase</keyword>
<dbReference type="Proteomes" id="UP000294292">
    <property type="component" value="Chromosome"/>
</dbReference>
<dbReference type="InterPro" id="IPR050197">
    <property type="entry name" value="Aldolase_class_II_sugar_metab"/>
</dbReference>
<dbReference type="Gene3D" id="3.40.225.10">
    <property type="entry name" value="Class II aldolase/adducin N-terminal domain"/>
    <property type="match status" value="1"/>
</dbReference>
<evidence type="ECO:0000256" key="2">
    <source>
        <dbReference type="ARBA" id="ARBA00023239"/>
    </source>
</evidence>
<dbReference type="InterPro" id="IPR036409">
    <property type="entry name" value="Aldolase_II/adducin_N_sf"/>
</dbReference>
<dbReference type="PANTHER" id="PTHR22789">
    <property type="entry name" value="FUCULOSE PHOSPHATE ALDOLASE"/>
    <property type="match status" value="1"/>
</dbReference>
<dbReference type="GO" id="GO:0005829">
    <property type="term" value="C:cytosol"/>
    <property type="evidence" value="ECO:0007669"/>
    <property type="project" value="TreeGrafter"/>
</dbReference>
<dbReference type="NCBIfam" id="NF005302">
    <property type="entry name" value="PRK06833.1"/>
    <property type="match status" value="1"/>
</dbReference>
<dbReference type="GO" id="GO:0019323">
    <property type="term" value="P:pentose catabolic process"/>
    <property type="evidence" value="ECO:0007669"/>
    <property type="project" value="TreeGrafter"/>
</dbReference>
<name>A0A4P6ZZU8_9BACL</name>
<proteinExistence type="predicted"/>
<sequence>MMFMKERNVLVDYCKLLKTRGLTKGTGGNISIFNRESGYMIISPSGVDYDIMTTEDVVVCDLQGNIIEGERKPSSEFPMHAIFYQKRTDINAVVHTHSLNASVLASLRWSLPAVSYLVAFAGKNVRCAKYASFGTPELATHAFDAMQDRQAVLLANHGLLAGAGNLATAFDIAEEIEFCCEVYLKAKTVGEPAILDDKEMAHMAEQFKTYGQK</sequence>
<organism evidence="4 5">
    <name type="scientific">Paenisporosarcina antarctica</name>
    <dbReference type="NCBI Taxonomy" id="417367"/>
    <lineage>
        <taxon>Bacteria</taxon>
        <taxon>Bacillati</taxon>
        <taxon>Bacillota</taxon>
        <taxon>Bacilli</taxon>
        <taxon>Bacillales</taxon>
        <taxon>Caryophanaceae</taxon>
        <taxon>Paenisporosarcina</taxon>
    </lineage>
</organism>
<dbReference type="OrthoDB" id="9794581at2"/>
<dbReference type="AlphaFoldDB" id="A0A4P6ZZU8"/>
<keyword evidence="1" id="KW-0479">Metal-binding</keyword>
<evidence type="ECO:0000313" key="4">
    <source>
        <dbReference type="EMBL" id="QBP42032.1"/>
    </source>
</evidence>
<dbReference type="GO" id="GO:0008738">
    <property type="term" value="F:L-fuculose-phosphate aldolase activity"/>
    <property type="evidence" value="ECO:0007669"/>
    <property type="project" value="UniProtKB-EC"/>
</dbReference>
<evidence type="ECO:0000259" key="3">
    <source>
        <dbReference type="SMART" id="SM01007"/>
    </source>
</evidence>
<accession>A0A4P6ZZU8</accession>
<dbReference type="SUPFAM" id="SSF53639">
    <property type="entry name" value="AraD/HMP-PK domain-like"/>
    <property type="match status" value="1"/>
</dbReference>
<feature type="domain" description="Class II aldolase/adducin N-terminal" evidence="3">
    <location>
        <begin position="8"/>
        <end position="184"/>
    </location>
</feature>
<dbReference type="InterPro" id="IPR001303">
    <property type="entry name" value="Aldolase_II/adducin_N"/>
</dbReference>
<dbReference type="GO" id="GO:0046872">
    <property type="term" value="F:metal ion binding"/>
    <property type="evidence" value="ECO:0007669"/>
    <property type="project" value="UniProtKB-KW"/>
</dbReference>
<dbReference type="RefSeq" id="WP_134210601.1">
    <property type="nucleotide sequence ID" value="NZ_CP038015.1"/>
</dbReference>
<evidence type="ECO:0000256" key="1">
    <source>
        <dbReference type="ARBA" id="ARBA00022723"/>
    </source>
</evidence>